<dbReference type="InParanoid" id="F0XT90"/>
<dbReference type="Pfam" id="PF02913">
    <property type="entry name" value="FAD-oxidase_C"/>
    <property type="match status" value="1"/>
</dbReference>
<dbReference type="SUPFAM" id="SSF55103">
    <property type="entry name" value="FAD-linked oxidases, C-terminal domain"/>
    <property type="match status" value="1"/>
</dbReference>
<dbReference type="STRING" id="655863.F0XT90"/>
<gene>
    <name evidence="7" type="ORF">CMQ_5539</name>
</gene>
<dbReference type="Proteomes" id="UP000007796">
    <property type="component" value="Unassembled WGS sequence"/>
</dbReference>
<accession>F0XT90</accession>
<dbReference type="OrthoDB" id="6513042at2759"/>
<dbReference type="InterPro" id="IPR036318">
    <property type="entry name" value="FAD-bd_PCMH-like_sf"/>
</dbReference>
<dbReference type="GeneID" id="25978872"/>
<feature type="compositionally biased region" description="Basic and acidic residues" evidence="5">
    <location>
        <begin position="2115"/>
        <end position="2126"/>
    </location>
</feature>
<protein>
    <submittedName>
        <fullName evidence="7">RNA-directed RNA polymerase</fullName>
    </submittedName>
</protein>
<dbReference type="GO" id="GO:0016491">
    <property type="term" value="F:oxidoreductase activity"/>
    <property type="evidence" value="ECO:0007669"/>
    <property type="project" value="UniProtKB-KW"/>
</dbReference>
<organism evidence="8">
    <name type="scientific">Grosmannia clavigera (strain kw1407 / UAMH 11150)</name>
    <name type="common">Blue stain fungus</name>
    <name type="synonym">Graphiocladiella clavigera</name>
    <dbReference type="NCBI Taxonomy" id="655863"/>
    <lineage>
        <taxon>Eukaryota</taxon>
        <taxon>Fungi</taxon>
        <taxon>Dikarya</taxon>
        <taxon>Ascomycota</taxon>
        <taxon>Pezizomycotina</taxon>
        <taxon>Sordariomycetes</taxon>
        <taxon>Sordariomycetidae</taxon>
        <taxon>Ophiostomatales</taxon>
        <taxon>Ophiostomataceae</taxon>
        <taxon>Leptographium</taxon>
    </lineage>
</organism>
<dbReference type="InterPro" id="IPR016169">
    <property type="entry name" value="FAD-bd_PCMH_sub2"/>
</dbReference>
<feature type="region of interest" description="Disordered" evidence="5">
    <location>
        <begin position="1454"/>
        <end position="1474"/>
    </location>
</feature>
<dbReference type="InterPro" id="IPR007855">
    <property type="entry name" value="RDRP"/>
</dbReference>
<keyword evidence="3" id="KW-0274">FAD</keyword>
<keyword evidence="7" id="KW-0696">RNA-directed RNA polymerase</keyword>
<dbReference type="SUPFAM" id="SSF56176">
    <property type="entry name" value="FAD-binding/transporter-associated domain-like"/>
    <property type="match status" value="1"/>
</dbReference>
<evidence type="ECO:0000256" key="2">
    <source>
        <dbReference type="ARBA" id="ARBA00022630"/>
    </source>
</evidence>
<feature type="region of interest" description="Disordered" evidence="5">
    <location>
        <begin position="625"/>
        <end position="655"/>
    </location>
</feature>
<feature type="region of interest" description="Disordered" evidence="5">
    <location>
        <begin position="2110"/>
        <end position="2164"/>
    </location>
</feature>
<keyword evidence="7" id="KW-0808">Transferase</keyword>
<comment type="similarity">
    <text evidence="1">Belongs to the FAD-binding oxidoreductase/transferase type 4 family.</text>
</comment>
<keyword evidence="2" id="KW-0285">Flavoprotein</keyword>
<dbReference type="FunFam" id="3.30.70.2740:FF:000001">
    <property type="entry name" value="D-lactate dehydrogenase mitochondrial"/>
    <property type="match status" value="1"/>
</dbReference>
<dbReference type="Gene3D" id="3.30.70.2740">
    <property type="match status" value="1"/>
</dbReference>
<sequence>MAVCLVLRAVRRLSKAKAYPLAVQLVSAGCRRQFSSSALSQGLISASNGDRSTTQAVDAWSGQRVVLVAVAAALTGWGLATAYSERQPNSQLSIKYATLPEMEQAIEKIRRDIPEADVISIDPEDLQAHGYSEWSTCNPESLPVAVAYPRSTEQVALIVRVCFQHRVPVIPYSGGSSLEGNFSAPFGGISVDFAHMDRLVQFNKADMDVVVQPSLGWQDLNKQLAELDSGLFFPVDPGPSAKIGGMVGTNCSGTNAVRYGTMKDWVVNLTVVLADGTVIKTRRRPRKSSAGYNLNGLFVGSEGTLGLVTEVTLKLAVVPEEQTVAVVAFPTMRDAAAAAAEVMQTGVPVAAMEIMDEVQMRVVNLGGATAPRRWLEQPTLFFKLAGSRASVRDNVARVLAITRAHAGGHFEFARDAREQQLLWSARKESLWSMLALRRDGDQVWSTDVAVPLSRLADIIDVSKREMDDLGLFASILGHIGDGNFHESILYSPARPGERQKVEACVGNMVRRALDMDGTCTGEHSIGWGKKDALLLELGPATVDVMKAIKTALDPRWIMWVSVSPLFSRLMLTVQESREDIRSVKGLFQWRLITLLHGKKLMWVLSHFSVNMAALYGDDLRRMPPGAAYENTRNPSSNGDSPAQVPAGAKNKPARRVPWQKQGYTSMVIMLHRVPSEATTLDIYNSMLPLAVLSIDIMESNRGERTGSVRVRVVPPPFDYWYDHSWHLQLAGPPPSETDVYASVDRSGFRGALSERIQTPLRHWVQPQTDFRVALLSQGFMHQRRAMMVMDEVYDSPNLGRNHPRDVSISLTVDFARRELCIFVKRHLQETWENGGTSPMAGSARRRPVHYRINIRFSWIKTVWQQHLPGGRICIMIALTSPPEYWHRARDLSKTHGTDRLSWSGIEQWVRMAYLTMDQRTVRDGAISLRGEFPKGAAVDLGRWTTFRLGLNQVSVSEWNTISRSLKDYDIRVSACPEFRFLSRDDRSMWDCLETSLLGISPATVPSSNTHHLSRQLSFEVSYQLEVCISRGILQEHSLDVVFLESLAALSPDRACRVLEYVAERDKRIYQPHNIFRDPKAASYWRKTPPEATLDKDRAVYIRKAIVTPTTIVFSTPALEAGNRVLRHYREHHDRFLRVQFTDELHIGRLSGGPDTTRTDECFTRAFRALKNGIRVGGRHFKFLAFGNSQLRENGAYFFAPTELVTCQDVRDWMGDFSNIKTVAKYAARLGQCLSTTRPVPTFGVPTTVQHIPDVEGGGFCFTDGVGKISKWWARVIASHLRVSEVPSAFQFRMGGCKGVLVVWPDVPSGQVVQVRPSQEKFPTSDKANVLEIVRCSETATATLNQQTILLLTCLGIPTSVFLELLNEELTGIDAVMKDARKAVDQLMVRVDQNHTTHALADMVKAGFMDSDEPFVWALLQLWRSWTLKALKEKARITVERSAFVLGCVDETDTLRGHTNEPERPTNEDTRDKIDDKENKIARLPQIFLQVPDLDAVTAGQVRSSIDQDAGHGKYKVIVGLCLVGRNPSLHPGDLRVVEAVDVPALHHLRDVVVFPRVGDRDIPGMCSGGDLDGDDYFVFWDKRLLPPHRVWNYEAMNYEASREPDVDRVTLRHLISFFVQHMKHDTLPRIALSHRGFADQLDGGAMHPRCLELAQLHSQAVDYAKTGIPALLPHRLNPKQWPHWMNRIQKHTYRSPTALGKIYDRVKVDSFEPAYDKPFDVRILHHYPDLDIDLLRRARRIKTQYDLALRRAMAQKEIGSEFEMWTGFSIHRPRVGSDYKASEDIGRIFKVIMSRFRRLCVREAGDERDITRLGPFIAAMYKVTQEEVRIALHEFEQSRIRARSRGLHSPGQLLRTRLSQKSAPLISFPWLFPHELASISKAFEMTQDGQASKERIPLDGNAPRQEPEGSEASPKEPPSALLSPTEAAEMEYGMQNGVPTHHGVPLDITAYDASHEDEEDIGQEEDLYEPMWTLPPGKSEGDIVIGLAAPAAESDGMQKDDAYDDDDYNNLNLRVGGSAAREKEEPGCSAVVQPSFPWAEMDDDIISTTSEESIGEDDDREIHQTTKKEVRLTEKQMAGLRFSEDVQVVEDEQDIFTDLDRLYGESGRIMQEAAGDSRAEKEEPVTTKRPRSAVGRAQGLSSEGDAAAEKVLGPGSFGPPASSNVDVLQSLFASEDN</sequence>
<dbReference type="RefSeq" id="XP_014168601.1">
    <property type="nucleotide sequence ID" value="XM_014313126.1"/>
</dbReference>
<evidence type="ECO:0000259" key="6">
    <source>
        <dbReference type="PROSITE" id="PS51387"/>
    </source>
</evidence>
<dbReference type="HOGENOM" id="CLU_001366_0_1_1"/>
<dbReference type="InterPro" id="IPR006094">
    <property type="entry name" value="Oxid_FAD_bind_N"/>
</dbReference>
<feature type="domain" description="FAD-binding PCMH-type" evidence="6">
    <location>
        <begin position="139"/>
        <end position="318"/>
    </location>
</feature>
<evidence type="ECO:0000256" key="4">
    <source>
        <dbReference type="ARBA" id="ARBA00023002"/>
    </source>
</evidence>
<dbReference type="InterPro" id="IPR016166">
    <property type="entry name" value="FAD-bd_PCMH"/>
</dbReference>
<dbReference type="PANTHER" id="PTHR23079">
    <property type="entry name" value="RNA-DEPENDENT RNA POLYMERASE"/>
    <property type="match status" value="1"/>
</dbReference>
<evidence type="ECO:0000256" key="1">
    <source>
        <dbReference type="ARBA" id="ARBA00008000"/>
    </source>
</evidence>
<evidence type="ECO:0000256" key="3">
    <source>
        <dbReference type="ARBA" id="ARBA00022827"/>
    </source>
</evidence>
<dbReference type="Pfam" id="PF01565">
    <property type="entry name" value="FAD_binding_4"/>
    <property type="match status" value="1"/>
</dbReference>
<evidence type="ECO:0000313" key="8">
    <source>
        <dbReference type="Proteomes" id="UP000007796"/>
    </source>
</evidence>
<dbReference type="Gene3D" id="3.30.465.10">
    <property type="match status" value="1"/>
</dbReference>
<dbReference type="InterPro" id="IPR016171">
    <property type="entry name" value="Vanillyl_alc_oxidase_C-sub2"/>
</dbReference>
<dbReference type="GO" id="GO:0031380">
    <property type="term" value="C:nuclear RNA-directed RNA polymerase complex"/>
    <property type="evidence" value="ECO:0007669"/>
    <property type="project" value="TreeGrafter"/>
</dbReference>
<dbReference type="Pfam" id="PF05183">
    <property type="entry name" value="RdRP"/>
    <property type="match status" value="1"/>
</dbReference>
<dbReference type="GO" id="GO:0003723">
    <property type="term" value="F:RNA binding"/>
    <property type="evidence" value="ECO:0007669"/>
    <property type="project" value="UniProtKB-KW"/>
</dbReference>
<keyword evidence="8" id="KW-1185">Reference proteome</keyword>
<dbReference type="FunFam" id="3.30.465.10:FF:000014">
    <property type="entry name" value="D-lactate dehydrogenase (Cytochrome), putative"/>
    <property type="match status" value="1"/>
</dbReference>
<dbReference type="PANTHER" id="PTHR23079:SF55">
    <property type="entry name" value="RNA-DIRECTED RNA POLYMERASE"/>
    <property type="match status" value="1"/>
</dbReference>
<dbReference type="InterPro" id="IPR057596">
    <property type="entry name" value="RDRP_core"/>
</dbReference>
<dbReference type="GO" id="GO:0071949">
    <property type="term" value="F:FAD binding"/>
    <property type="evidence" value="ECO:0007669"/>
    <property type="project" value="InterPro"/>
</dbReference>
<dbReference type="GO" id="GO:0003968">
    <property type="term" value="F:RNA-directed RNA polymerase activity"/>
    <property type="evidence" value="ECO:0007669"/>
    <property type="project" value="UniProtKB-KW"/>
</dbReference>
<dbReference type="InterPro" id="IPR016164">
    <property type="entry name" value="FAD-linked_Oxase-like_C"/>
</dbReference>
<reference evidence="7 8" key="1">
    <citation type="journal article" date="2011" name="Proc. Natl. Acad. Sci. U.S.A.">
        <title>Genome and transcriptome analyses of the mountain pine beetle-fungal symbiont Grosmannia clavigera, a lodgepole pine pathogen.</title>
        <authorList>
            <person name="DiGuistini S."/>
            <person name="Wang Y."/>
            <person name="Liao N.Y."/>
            <person name="Taylor G."/>
            <person name="Tanguay P."/>
            <person name="Feau N."/>
            <person name="Henrissat B."/>
            <person name="Chan S.K."/>
            <person name="Hesse-Orce U."/>
            <person name="Alamouti S.M."/>
            <person name="Tsui C.K.M."/>
            <person name="Docking R.T."/>
            <person name="Levasseur A."/>
            <person name="Haridas S."/>
            <person name="Robertson G."/>
            <person name="Birol I."/>
            <person name="Holt R.A."/>
            <person name="Marra M.A."/>
            <person name="Hamelin R.C."/>
            <person name="Hirst M."/>
            <person name="Jones S.J.M."/>
            <person name="Bohlmann J."/>
            <person name="Breuil C."/>
        </authorList>
    </citation>
    <scope>NUCLEOTIDE SEQUENCE [LARGE SCALE GENOMIC DNA]</scope>
    <source>
        <strain evidence="8">kw1407 / UAMH 11150</strain>
    </source>
</reference>
<keyword evidence="4" id="KW-0560">Oxidoreductase</keyword>
<feature type="region of interest" description="Disordered" evidence="5">
    <location>
        <begin position="1886"/>
        <end position="1922"/>
    </location>
</feature>
<dbReference type="InterPro" id="IPR004113">
    <property type="entry name" value="FAD-bd_oxidored_4_C"/>
</dbReference>
<evidence type="ECO:0000313" key="7">
    <source>
        <dbReference type="EMBL" id="EFW99118.1"/>
    </source>
</evidence>
<evidence type="ECO:0000256" key="5">
    <source>
        <dbReference type="SAM" id="MobiDB-lite"/>
    </source>
</evidence>
<dbReference type="GO" id="GO:0030422">
    <property type="term" value="P:siRNA processing"/>
    <property type="evidence" value="ECO:0007669"/>
    <property type="project" value="TreeGrafter"/>
</dbReference>
<dbReference type="eggNOG" id="KOG1231">
    <property type="taxonomic scope" value="Eukaryota"/>
</dbReference>
<dbReference type="PROSITE" id="PS51387">
    <property type="entry name" value="FAD_PCMH"/>
    <property type="match status" value="1"/>
</dbReference>
<feature type="compositionally biased region" description="Polar residues" evidence="5">
    <location>
        <begin position="630"/>
        <end position="640"/>
    </location>
</feature>
<keyword evidence="7" id="KW-0548">Nucleotidyltransferase</keyword>
<dbReference type="eggNOG" id="KOG0988">
    <property type="taxonomic scope" value="Eukaryota"/>
</dbReference>
<dbReference type="Gene3D" id="1.10.45.10">
    <property type="entry name" value="Vanillyl-alcohol Oxidase, Chain A, domain 4"/>
    <property type="match status" value="1"/>
</dbReference>
<proteinExistence type="inferred from homology"/>
<dbReference type="EMBL" id="GL629997">
    <property type="protein sequence ID" value="EFW99118.1"/>
    <property type="molecule type" value="Genomic_DNA"/>
</dbReference>
<name>F0XT90_GROCL</name>